<reference evidence="4 5" key="1">
    <citation type="submission" date="2015-09" db="EMBL/GenBank/DDBJ databases">
        <authorList>
            <consortium name="Swine Surveillance"/>
        </authorList>
    </citation>
    <scope>NUCLEOTIDE SEQUENCE [LARGE SCALE GENOMIC DNA]</scope>
    <source>
        <strain evidence="4 5">CECT 7557</strain>
    </source>
</reference>
<feature type="region of interest" description="Disordered" evidence="1">
    <location>
        <begin position="207"/>
        <end position="229"/>
    </location>
</feature>
<evidence type="ECO:0000256" key="2">
    <source>
        <dbReference type="SAM" id="Phobius"/>
    </source>
</evidence>
<evidence type="ECO:0000259" key="3">
    <source>
        <dbReference type="Pfam" id="PF09835"/>
    </source>
</evidence>
<keyword evidence="2" id="KW-0472">Membrane</keyword>
<keyword evidence="5" id="KW-1185">Reference proteome</keyword>
<feature type="transmembrane region" description="Helical" evidence="2">
    <location>
        <begin position="50"/>
        <end position="74"/>
    </location>
</feature>
<feature type="domain" description="DUF2062" evidence="3">
    <location>
        <begin position="27"/>
        <end position="192"/>
    </location>
</feature>
<gene>
    <name evidence="4" type="ORF">TRM7557_02148</name>
</gene>
<dbReference type="STRING" id="928856.SAMN04488049_11037"/>
<organism evidence="4 5">
    <name type="scientific">Tritonibacter multivorans</name>
    <dbReference type="NCBI Taxonomy" id="928856"/>
    <lineage>
        <taxon>Bacteria</taxon>
        <taxon>Pseudomonadati</taxon>
        <taxon>Pseudomonadota</taxon>
        <taxon>Alphaproteobacteria</taxon>
        <taxon>Rhodobacterales</taxon>
        <taxon>Paracoccaceae</taxon>
        <taxon>Tritonibacter</taxon>
    </lineage>
</organism>
<evidence type="ECO:0000313" key="5">
    <source>
        <dbReference type="Proteomes" id="UP000052022"/>
    </source>
</evidence>
<evidence type="ECO:0000256" key="1">
    <source>
        <dbReference type="SAM" id="MobiDB-lite"/>
    </source>
</evidence>
<keyword evidence="2" id="KW-0812">Transmembrane</keyword>
<proteinExistence type="predicted"/>
<feature type="compositionally biased region" description="Pro residues" evidence="1">
    <location>
        <begin position="214"/>
        <end position="229"/>
    </location>
</feature>
<dbReference type="PANTHER" id="PTHR40547">
    <property type="entry name" value="SLL0298 PROTEIN"/>
    <property type="match status" value="1"/>
</dbReference>
<name>A0A0P1GBZ4_9RHOB</name>
<dbReference type="InterPro" id="IPR018639">
    <property type="entry name" value="DUF2062"/>
</dbReference>
<dbReference type="Proteomes" id="UP000052022">
    <property type="component" value="Unassembled WGS sequence"/>
</dbReference>
<evidence type="ECO:0000313" key="4">
    <source>
        <dbReference type="EMBL" id="CUH78997.1"/>
    </source>
</evidence>
<accession>A0A0P1GBZ4</accession>
<dbReference type="RefSeq" id="WP_058290196.1">
    <property type="nucleotide sequence ID" value="NZ_CYSD01000033.1"/>
</dbReference>
<dbReference type="Pfam" id="PF09835">
    <property type="entry name" value="DUF2062"/>
    <property type="match status" value="1"/>
</dbReference>
<sequence length="229" mass="26011">MVFRRRDKRPLMRVVADFFWPRGGWGRAFHYVKHRIRRLPDAPDRIARGIWAGVFASFTPFFGFHFIIAGLIGWIMRGNILAALMSTFFGNPVTFVLIATVSMRLGHWLLGTHFEEQDASLGEKFKEAAGDLWFNFTSLFTNRAPDWHGLAVFYDEVFLPYLVGGLVPGVICATTVYLIALPLINVYQKRRRAKIKEKFEAIRQRAQYEAVNSPHPPSGSPPPQAGTAD</sequence>
<keyword evidence="2" id="KW-1133">Transmembrane helix</keyword>
<dbReference type="AlphaFoldDB" id="A0A0P1GBZ4"/>
<dbReference type="PANTHER" id="PTHR40547:SF1">
    <property type="entry name" value="SLL0298 PROTEIN"/>
    <property type="match status" value="1"/>
</dbReference>
<protein>
    <recommendedName>
        <fullName evidence="3">DUF2062 domain-containing protein</fullName>
    </recommendedName>
</protein>
<dbReference type="EMBL" id="CYSD01000033">
    <property type="protein sequence ID" value="CUH78997.1"/>
    <property type="molecule type" value="Genomic_DNA"/>
</dbReference>
<feature type="transmembrane region" description="Helical" evidence="2">
    <location>
        <begin position="81"/>
        <end position="101"/>
    </location>
</feature>
<feature type="transmembrane region" description="Helical" evidence="2">
    <location>
        <begin position="158"/>
        <end position="184"/>
    </location>
</feature>
<dbReference type="OrthoDB" id="7360463at2"/>